<name>X1R7N1_9ZZZZ</name>
<dbReference type="PRINTS" id="PR00111">
    <property type="entry name" value="ABHYDROLASE"/>
</dbReference>
<protein>
    <recommendedName>
        <fullName evidence="1">AB hydrolase-1 domain-containing protein</fullName>
    </recommendedName>
</protein>
<organism evidence="2">
    <name type="scientific">marine sediment metagenome</name>
    <dbReference type="NCBI Taxonomy" id="412755"/>
    <lineage>
        <taxon>unclassified sequences</taxon>
        <taxon>metagenomes</taxon>
        <taxon>ecological metagenomes</taxon>
    </lineage>
</organism>
<dbReference type="SUPFAM" id="SSF53474">
    <property type="entry name" value="alpha/beta-Hydrolases"/>
    <property type="match status" value="1"/>
</dbReference>
<proteinExistence type="predicted"/>
<dbReference type="EMBL" id="BARW01010460">
    <property type="protein sequence ID" value="GAI76543.1"/>
    <property type="molecule type" value="Genomic_DNA"/>
</dbReference>
<dbReference type="PANTHER" id="PTHR46438:SF11">
    <property type="entry name" value="LIPASE-RELATED"/>
    <property type="match status" value="1"/>
</dbReference>
<evidence type="ECO:0000313" key="2">
    <source>
        <dbReference type="EMBL" id="GAI76543.1"/>
    </source>
</evidence>
<dbReference type="InterPro" id="IPR000073">
    <property type="entry name" value="AB_hydrolase_1"/>
</dbReference>
<comment type="caution">
    <text evidence="2">The sequence shown here is derived from an EMBL/GenBank/DDBJ whole genome shotgun (WGS) entry which is preliminary data.</text>
</comment>
<reference evidence="2" key="1">
    <citation type="journal article" date="2014" name="Front. Microbiol.">
        <title>High frequency of phylogenetically diverse reductive dehalogenase-homologous genes in deep subseafloor sedimentary metagenomes.</title>
        <authorList>
            <person name="Kawai M."/>
            <person name="Futagami T."/>
            <person name="Toyoda A."/>
            <person name="Takaki Y."/>
            <person name="Nishi S."/>
            <person name="Hori S."/>
            <person name="Arai W."/>
            <person name="Tsubouchi T."/>
            <person name="Morono Y."/>
            <person name="Uchiyama I."/>
            <person name="Ito T."/>
            <person name="Fujiyama A."/>
            <person name="Inagaki F."/>
            <person name="Takami H."/>
        </authorList>
    </citation>
    <scope>NUCLEOTIDE SEQUENCE</scope>
    <source>
        <strain evidence="2">Expedition CK06-06</strain>
    </source>
</reference>
<evidence type="ECO:0000259" key="1">
    <source>
        <dbReference type="Pfam" id="PF00561"/>
    </source>
</evidence>
<dbReference type="Gene3D" id="3.40.50.1820">
    <property type="entry name" value="alpha/beta hydrolase"/>
    <property type="match status" value="1"/>
</dbReference>
<dbReference type="PANTHER" id="PTHR46438">
    <property type="entry name" value="ALPHA/BETA-HYDROLASES SUPERFAMILY PROTEIN"/>
    <property type="match status" value="1"/>
</dbReference>
<feature type="domain" description="AB hydrolase-1" evidence="1">
    <location>
        <begin position="27"/>
        <end position="104"/>
    </location>
</feature>
<dbReference type="Pfam" id="PF00561">
    <property type="entry name" value="Abhydrolase_1"/>
    <property type="match status" value="1"/>
</dbReference>
<dbReference type="InterPro" id="IPR029058">
    <property type="entry name" value="AB_hydrolase_fold"/>
</dbReference>
<sequence length="110" mass="12222">MASNIHAKKIKINELDVHYFTGGQGDPLVIIHGGGDGARAWKKNMAELSENYTVYVPDLPGYGHSQPLEGDYYIPEMVEFVDEFAHNLGLKSFYLVGHSMGGKIKTILIR</sequence>
<dbReference type="AlphaFoldDB" id="X1R7N1"/>
<accession>X1R7N1</accession>
<gene>
    <name evidence="2" type="ORF">S12H4_20587</name>
</gene>